<proteinExistence type="predicted"/>
<dbReference type="Proteomes" id="UP001314170">
    <property type="component" value="Unassembled WGS sequence"/>
</dbReference>
<reference evidence="1 2" key="1">
    <citation type="submission" date="2024-01" db="EMBL/GenBank/DDBJ databases">
        <authorList>
            <person name="Waweru B."/>
        </authorList>
    </citation>
    <scope>NUCLEOTIDE SEQUENCE [LARGE SCALE GENOMIC DNA]</scope>
</reference>
<organism evidence="1 2">
    <name type="scientific">Dovyalis caffra</name>
    <dbReference type="NCBI Taxonomy" id="77055"/>
    <lineage>
        <taxon>Eukaryota</taxon>
        <taxon>Viridiplantae</taxon>
        <taxon>Streptophyta</taxon>
        <taxon>Embryophyta</taxon>
        <taxon>Tracheophyta</taxon>
        <taxon>Spermatophyta</taxon>
        <taxon>Magnoliopsida</taxon>
        <taxon>eudicotyledons</taxon>
        <taxon>Gunneridae</taxon>
        <taxon>Pentapetalae</taxon>
        <taxon>rosids</taxon>
        <taxon>fabids</taxon>
        <taxon>Malpighiales</taxon>
        <taxon>Salicaceae</taxon>
        <taxon>Flacourtieae</taxon>
        <taxon>Dovyalis</taxon>
    </lineage>
</organism>
<sequence>MNSERQRRPNVRLREIGDVSTCGFSQKTKENFGYKRFRNVLLNSKETQHNSFVVDLDEIDMTKSKLNIGTITRKCRVMKRRGHSTTGYGNAFSSVWSSKLSPQFSYGTIAKGKEACEYVRQQENFDGFWLEGAYYEHHDVSPVSGYASDEMKFQGDTVSTSVG</sequence>
<accession>A0AAV1QR52</accession>
<comment type="caution">
    <text evidence="1">The sequence shown here is derived from an EMBL/GenBank/DDBJ whole genome shotgun (WGS) entry which is preliminary data.</text>
</comment>
<keyword evidence="2" id="KW-1185">Reference proteome</keyword>
<dbReference type="AlphaFoldDB" id="A0AAV1QR52"/>
<evidence type="ECO:0000313" key="2">
    <source>
        <dbReference type="Proteomes" id="UP001314170"/>
    </source>
</evidence>
<gene>
    <name evidence="1" type="ORF">DCAF_LOCUS806</name>
</gene>
<evidence type="ECO:0000313" key="1">
    <source>
        <dbReference type="EMBL" id="CAK7323189.1"/>
    </source>
</evidence>
<dbReference type="EMBL" id="CAWUPB010000071">
    <property type="protein sequence ID" value="CAK7323189.1"/>
    <property type="molecule type" value="Genomic_DNA"/>
</dbReference>
<protein>
    <submittedName>
        <fullName evidence="1">Uncharacterized protein</fullName>
    </submittedName>
</protein>
<name>A0AAV1QR52_9ROSI</name>